<organism evidence="2 3">
    <name type="scientific">Colletotrichum chrysophilum</name>
    <dbReference type="NCBI Taxonomy" id="1836956"/>
    <lineage>
        <taxon>Eukaryota</taxon>
        <taxon>Fungi</taxon>
        <taxon>Dikarya</taxon>
        <taxon>Ascomycota</taxon>
        <taxon>Pezizomycotina</taxon>
        <taxon>Sordariomycetes</taxon>
        <taxon>Hypocreomycetidae</taxon>
        <taxon>Glomerellales</taxon>
        <taxon>Glomerellaceae</taxon>
        <taxon>Colletotrichum</taxon>
        <taxon>Colletotrichum gloeosporioides species complex</taxon>
    </lineage>
</organism>
<evidence type="ECO:0000313" key="2">
    <source>
        <dbReference type="EMBL" id="KAK1838708.1"/>
    </source>
</evidence>
<feature type="domain" description="Heterokaryon incompatibility" evidence="1">
    <location>
        <begin position="38"/>
        <end position="178"/>
    </location>
</feature>
<comment type="caution">
    <text evidence="2">The sequence shown here is derived from an EMBL/GenBank/DDBJ whole genome shotgun (WGS) entry which is preliminary data.</text>
</comment>
<dbReference type="InterPro" id="IPR010730">
    <property type="entry name" value="HET"/>
</dbReference>
<dbReference type="PANTHER" id="PTHR33112:SF10">
    <property type="entry name" value="TOL"/>
    <property type="match status" value="1"/>
</dbReference>
<sequence>MQSPVDIYPYTSPETGHDRRKGNFRLIVREEVEPGSDYAALSHCWGTKYWDPDLTLGASTLTDLSRGKPLSCLPKTFKDAFMALERLGLQYIWIDRLCILQDSEADWNRESSSMHVFRSAFLCFAALGAENDEGCLYFRRDPNEIKPGIVDFSLYVNSDPSRSFDQATLCKRAWILQERVLSPRTIYWGKEQVFWECHEAHCSESQPDTDWIGAAWVRDNEFRDLGSIYERNTFKTLMPRHPVGPWPTSELHYLQWRDLVHSYSQCQLTKPRDKLVAISAIAKQTRSSLEALGEASRYLAGIWEAQLPGALAWLVMRDSARERRPVRYRAPSWSWAAVDGEIMCPRQTYGDSLCELVSAYTTLRTDDETGRVTDGAVTIEGALLLAAVGDVHFEPEMGRQMKAETCREVTVFEFRYPELLGVHGDMIDLKSQPSICFDTLDDICAEVCFLPTVFENGYVLGPALVPKEGRFTRVGAIVAKVWNDNWKSGLAWLTQLPKRTVVIR</sequence>
<accession>A0AAD9A088</accession>
<keyword evidence="3" id="KW-1185">Reference proteome</keyword>
<dbReference type="EMBL" id="JAQOWY010000779">
    <property type="protein sequence ID" value="KAK1838708.1"/>
    <property type="molecule type" value="Genomic_DNA"/>
</dbReference>
<name>A0AAD9A088_9PEZI</name>
<protein>
    <submittedName>
        <fullName evidence="2">Heterokaryon incompatibility protein</fullName>
    </submittedName>
</protein>
<dbReference type="AlphaFoldDB" id="A0AAD9A088"/>
<dbReference type="Proteomes" id="UP001243330">
    <property type="component" value="Unassembled WGS sequence"/>
</dbReference>
<gene>
    <name evidence="2" type="ORF">CCHR01_18666</name>
</gene>
<reference evidence="2" key="1">
    <citation type="submission" date="2023-01" db="EMBL/GenBank/DDBJ databases">
        <title>Colletotrichum chrysophilum M932 genome sequence.</title>
        <authorList>
            <person name="Baroncelli R."/>
        </authorList>
    </citation>
    <scope>NUCLEOTIDE SEQUENCE</scope>
    <source>
        <strain evidence="2">M932</strain>
    </source>
</reference>
<proteinExistence type="predicted"/>
<evidence type="ECO:0000313" key="3">
    <source>
        <dbReference type="Proteomes" id="UP001243330"/>
    </source>
</evidence>
<dbReference type="PANTHER" id="PTHR33112">
    <property type="entry name" value="DOMAIN PROTEIN, PUTATIVE-RELATED"/>
    <property type="match status" value="1"/>
</dbReference>
<evidence type="ECO:0000259" key="1">
    <source>
        <dbReference type="Pfam" id="PF06985"/>
    </source>
</evidence>
<dbReference type="Pfam" id="PF06985">
    <property type="entry name" value="HET"/>
    <property type="match status" value="1"/>
</dbReference>